<gene>
    <name evidence="2" type="ORF">AGR4C_pa50018</name>
</gene>
<evidence type="ECO:0000256" key="1">
    <source>
        <dbReference type="SAM" id="MobiDB-lite"/>
    </source>
</evidence>
<reference evidence="2 3" key="1">
    <citation type="submission" date="2016-01" db="EMBL/GenBank/DDBJ databases">
        <authorList>
            <person name="Oliw E.H."/>
        </authorList>
    </citation>
    <scope>NUCLEOTIDE SEQUENCE [LARGE SCALE GENOMIC DNA]</scope>
    <source>
        <strain evidence="2 3">Kerr 14</strain>
    </source>
</reference>
<dbReference type="EMBL" id="FBWC01000036">
    <property type="protein sequence ID" value="CUX65416.1"/>
    <property type="molecule type" value="Genomic_DNA"/>
</dbReference>
<organism evidence="2 3">
    <name type="scientific">Agrobacterium tumefaciens str. Kerr 14</name>
    <dbReference type="NCBI Taxonomy" id="1183424"/>
    <lineage>
        <taxon>Bacteria</taxon>
        <taxon>Pseudomonadati</taxon>
        <taxon>Pseudomonadota</taxon>
        <taxon>Alphaproteobacteria</taxon>
        <taxon>Hyphomicrobiales</taxon>
        <taxon>Rhizobiaceae</taxon>
        <taxon>Rhizobium/Agrobacterium group</taxon>
        <taxon>Agrobacterium</taxon>
        <taxon>Agrobacterium tumefaciens complex</taxon>
    </lineage>
</organism>
<proteinExistence type="predicted"/>
<dbReference type="Proteomes" id="UP000191897">
    <property type="component" value="Unassembled WGS sequence"/>
</dbReference>
<accession>A0A1S7SAA2</accession>
<evidence type="ECO:0000313" key="2">
    <source>
        <dbReference type="EMBL" id="CUX65416.1"/>
    </source>
</evidence>
<evidence type="ECO:0000313" key="3">
    <source>
        <dbReference type="Proteomes" id="UP000191897"/>
    </source>
</evidence>
<sequence>MSEKDQSHKTQPTSRLRVVSARNHPENDWQDEEPFFQDLAEEEIALLREAYAQDQQKRFDKAN</sequence>
<protein>
    <submittedName>
        <fullName evidence="2">Uncharacterized protein</fullName>
    </submittedName>
</protein>
<dbReference type="AlphaFoldDB" id="A0A1S7SAA2"/>
<feature type="region of interest" description="Disordered" evidence="1">
    <location>
        <begin position="1"/>
        <end position="33"/>
    </location>
</feature>
<dbReference type="RefSeq" id="WP_143242757.1">
    <property type="nucleotide sequence ID" value="NZ_LT009732.1"/>
</dbReference>
<name>A0A1S7SAA2_AGRTU</name>